<feature type="compositionally biased region" description="Pro residues" evidence="5">
    <location>
        <begin position="424"/>
        <end position="437"/>
    </location>
</feature>
<keyword evidence="2" id="KW-0547">Nucleotide-binding</keyword>
<dbReference type="Gene3D" id="1.10.510.10">
    <property type="entry name" value="Transferase(Phosphotransferase) domain 1"/>
    <property type="match status" value="1"/>
</dbReference>
<evidence type="ECO:0000256" key="2">
    <source>
        <dbReference type="ARBA" id="ARBA00022741"/>
    </source>
</evidence>
<sequence>MGEVWIARRPALGGASKLVAIKTLLATKAHDPTARRMFLDEARISMLMSNSNIVQVFDAAQTDDGTCYLAMEYVEGIDLANLTEQLEAKGETLSHSAIGYIIGELLKALAYAHELDHEGTRRTIVHRDISPHNVMLSRSGEVKLMDFGIARLASEETSGSFAKGKLRYMPPEQLDGETKAPTIDLFPIGAILHELLDGKRFRGGALEETRLVGIVARGEIPPLSCPPERVPAIFEQLRRGLLAPASADRIASAREAHRLLSQWPGDRDARFELEEIIQRFVSSSSLPSVMIDVDPPALEGIATELFARGGSETATARRPAGEESASARQRGIAATSRSAPRLAPARQFRRVPRVPLALGSVTLLALLGMGAGLLVWWSDDDEPARAATTPEPVQPEPSEPVQLERPEPAAPKLEPLPVARVPKEAPPPKPEPAPKPKPNTKPKPKPNTNTNTNTKPNTKPKPNTNTMTSVTITATGVYAQVKLGSKVYTLDHLSGQNQESAKVEPGEYTVRFRDDPEAAWQQLGTVNIPADGPVKLQVASDSASVTK</sequence>
<feature type="domain" description="Protein kinase" evidence="7">
    <location>
        <begin position="1"/>
        <end position="260"/>
    </location>
</feature>
<evidence type="ECO:0000313" key="9">
    <source>
        <dbReference type="Proteomes" id="UP000031599"/>
    </source>
</evidence>
<evidence type="ECO:0000256" key="6">
    <source>
        <dbReference type="SAM" id="Phobius"/>
    </source>
</evidence>
<evidence type="ECO:0000256" key="4">
    <source>
        <dbReference type="ARBA" id="ARBA00022840"/>
    </source>
</evidence>
<protein>
    <submittedName>
        <fullName evidence="8">Serine/threonine protein kinase</fullName>
    </submittedName>
</protein>
<keyword evidence="8" id="KW-0723">Serine/threonine-protein kinase</keyword>
<name>A0A0C2D8X5_9BACT</name>
<dbReference type="EMBL" id="JMCC02000001">
    <property type="protein sequence ID" value="KIG19526.1"/>
    <property type="molecule type" value="Genomic_DNA"/>
</dbReference>
<dbReference type="PROSITE" id="PS50011">
    <property type="entry name" value="PROTEIN_KINASE_DOM"/>
    <property type="match status" value="1"/>
</dbReference>
<dbReference type="GO" id="GO:0005524">
    <property type="term" value="F:ATP binding"/>
    <property type="evidence" value="ECO:0007669"/>
    <property type="project" value="UniProtKB-KW"/>
</dbReference>
<accession>A0A0C2D8X5</accession>
<dbReference type="AlphaFoldDB" id="A0A0C2D8X5"/>
<proteinExistence type="predicted"/>
<dbReference type="SUPFAM" id="SSF56112">
    <property type="entry name" value="Protein kinase-like (PK-like)"/>
    <property type="match status" value="1"/>
</dbReference>
<keyword evidence="6" id="KW-0472">Membrane</keyword>
<keyword evidence="6" id="KW-1133">Transmembrane helix</keyword>
<dbReference type="Pfam" id="PF00069">
    <property type="entry name" value="Pkinase"/>
    <property type="match status" value="1"/>
</dbReference>
<keyword evidence="3 8" id="KW-0418">Kinase</keyword>
<reference evidence="8 9" key="1">
    <citation type="submission" date="2014-12" db="EMBL/GenBank/DDBJ databases">
        <title>Genome assembly of Enhygromyxa salina DSM 15201.</title>
        <authorList>
            <person name="Sharma G."/>
            <person name="Subramanian S."/>
        </authorList>
    </citation>
    <scope>NUCLEOTIDE SEQUENCE [LARGE SCALE GENOMIC DNA]</scope>
    <source>
        <strain evidence="8 9">DSM 15201</strain>
    </source>
</reference>
<gene>
    <name evidence="8" type="ORF">DB30_00035</name>
</gene>
<dbReference type="InterPro" id="IPR008266">
    <property type="entry name" value="Tyr_kinase_AS"/>
</dbReference>
<dbReference type="PANTHER" id="PTHR43289:SF6">
    <property type="entry name" value="SERINE_THREONINE-PROTEIN KINASE NEKL-3"/>
    <property type="match status" value="1"/>
</dbReference>
<keyword evidence="1" id="KW-0808">Transferase</keyword>
<feature type="transmembrane region" description="Helical" evidence="6">
    <location>
        <begin position="356"/>
        <end position="377"/>
    </location>
</feature>
<dbReference type="PROSITE" id="PS00109">
    <property type="entry name" value="PROTEIN_KINASE_TYR"/>
    <property type="match status" value="1"/>
</dbReference>
<dbReference type="InterPro" id="IPR000719">
    <property type="entry name" value="Prot_kinase_dom"/>
</dbReference>
<organism evidence="8 9">
    <name type="scientific">Enhygromyxa salina</name>
    <dbReference type="NCBI Taxonomy" id="215803"/>
    <lineage>
        <taxon>Bacteria</taxon>
        <taxon>Pseudomonadati</taxon>
        <taxon>Myxococcota</taxon>
        <taxon>Polyangia</taxon>
        <taxon>Nannocystales</taxon>
        <taxon>Nannocystaceae</taxon>
        <taxon>Enhygromyxa</taxon>
    </lineage>
</organism>
<evidence type="ECO:0000313" key="8">
    <source>
        <dbReference type="EMBL" id="KIG19526.1"/>
    </source>
</evidence>
<dbReference type="InterPro" id="IPR011009">
    <property type="entry name" value="Kinase-like_dom_sf"/>
</dbReference>
<dbReference type="GO" id="GO:0004674">
    <property type="term" value="F:protein serine/threonine kinase activity"/>
    <property type="evidence" value="ECO:0007669"/>
    <property type="project" value="UniProtKB-KW"/>
</dbReference>
<evidence type="ECO:0000256" key="5">
    <source>
        <dbReference type="SAM" id="MobiDB-lite"/>
    </source>
</evidence>
<keyword evidence="6" id="KW-0812">Transmembrane</keyword>
<feature type="compositionally biased region" description="Low complexity" evidence="5">
    <location>
        <begin position="410"/>
        <end position="419"/>
    </location>
</feature>
<evidence type="ECO:0000256" key="3">
    <source>
        <dbReference type="ARBA" id="ARBA00022777"/>
    </source>
</evidence>
<dbReference type="Proteomes" id="UP000031599">
    <property type="component" value="Unassembled WGS sequence"/>
</dbReference>
<evidence type="ECO:0000256" key="1">
    <source>
        <dbReference type="ARBA" id="ARBA00022679"/>
    </source>
</evidence>
<feature type="compositionally biased region" description="Low complexity" evidence="5">
    <location>
        <begin position="446"/>
        <end position="466"/>
    </location>
</feature>
<dbReference type="PANTHER" id="PTHR43289">
    <property type="entry name" value="MITOGEN-ACTIVATED PROTEIN KINASE KINASE KINASE 20-RELATED"/>
    <property type="match status" value="1"/>
</dbReference>
<comment type="caution">
    <text evidence="8">The sequence shown here is derived from an EMBL/GenBank/DDBJ whole genome shotgun (WGS) entry which is preliminary data.</text>
</comment>
<keyword evidence="4" id="KW-0067">ATP-binding</keyword>
<feature type="region of interest" description="Disordered" evidence="5">
    <location>
        <begin position="383"/>
        <end position="467"/>
    </location>
</feature>
<evidence type="ECO:0000259" key="7">
    <source>
        <dbReference type="PROSITE" id="PS50011"/>
    </source>
</evidence>
<dbReference type="CDD" id="cd14014">
    <property type="entry name" value="STKc_PknB_like"/>
    <property type="match status" value="1"/>
</dbReference>
<dbReference type="Gene3D" id="3.30.200.20">
    <property type="entry name" value="Phosphorylase Kinase, domain 1"/>
    <property type="match status" value="1"/>
</dbReference>
<feature type="region of interest" description="Disordered" evidence="5">
    <location>
        <begin position="309"/>
        <end position="343"/>
    </location>
</feature>